<evidence type="ECO:0000259" key="8">
    <source>
        <dbReference type="PROSITE" id="PS50268"/>
    </source>
</evidence>
<comment type="caution">
    <text evidence="9">The sequence shown here is derived from an EMBL/GenBank/DDBJ whole genome shotgun (WGS) entry which is preliminary data.</text>
</comment>
<dbReference type="InterPro" id="IPR041690">
    <property type="entry name" value="Cadherin_5"/>
</dbReference>
<feature type="region of interest" description="Disordered" evidence="7">
    <location>
        <begin position="2029"/>
        <end position="2098"/>
    </location>
</feature>
<evidence type="ECO:0000256" key="7">
    <source>
        <dbReference type="SAM" id="MobiDB-lite"/>
    </source>
</evidence>
<dbReference type="SMART" id="SM00710">
    <property type="entry name" value="PbH1"/>
    <property type="match status" value="7"/>
</dbReference>
<keyword evidence="4" id="KW-1133">Transmembrane helix</keyword>
<gene>
    <name evidence="9" type="ORF">LF1_00630</name>
</gene>
<feature type="domain" description="Cadherin" evidence="8">
    <location>
        <begin position="1841"/>
        <end position="1937"/>
    </location>
</feature>
<dbReference type="PANTHER" id="PTHR24028:SF328">
    <property type="entry name" value="CADHERIN-3"/>
    <property type="match status" value="1"/>
</dbReference>
<keyword evidence="2" id="KW-0812">Transmembrane</keyword>
<dbReference type="InterPro" id="IPR013320">
    <property type="entry name" value="ConA-like_dom_sf"/>
</dbReference>
<accession>A0A5B1CAK5</accession>
<dbReference type="GO" id="GO:0005886">
    <property type="term" value="C:plasma membrane"/>
    <property type="evidence" value="ECO:0007669"/>
    <property type="project" value="TreeGrafter"/>
</dbReference>
<dbReference type="SUPFAM" id="SSF51126">
    <property type="entry name" value="Pectin lyase-like"/>
    <property type="match status" value="1"/>
</dbReference>
<dbReference type="Pfam" id="PF13385">
    <property type="entry name" value="Laminin_G_3"/>
    <property type="match status" value="1"/>
</dbReference>
<keyword evidence="6" id="KW-0325">Glycoprotein</keyword>
<dbReference type="Pfam" id="PF10102">
    <property type="entry name" value="DUF2341"/>
    <property type="match status" value="1"/>
</dbReference>
<dbReference type="Proteomes" id="UP000322699">
    <property type="component" value="Unassembled WGS sequence"/>
</dbReference>
<dbReference type="InterPro" id="IPR018765">
    <property type="entry name" value="DUF2341"/>
</dbReference>
<protein>
    <submittedName>
        <fullName evidence="9">Cadherin domain protein</fullName>
    </submittedName>
</protein>
<dbReference type="Pfam" id="PF00028">
    <property type="entry name" value="Cadherin"/>
    <property type="match status" value="2"/>
</dbReference>
<keyword evidence="3" id="KW-0732">Signal</keyword>
<dbReference type="GO" id="GO:0007156">
    <property type="term" value="P:homophilic cell adhesion via plasma membrane adhesion molecules"/>
    <property type="evidence" value="ECO:0007669"/>
    <property type="project" value="InterPro"/>
</dbReference>
<evidence type="ECO:0000256" key="3">
    <source>
        <dbReference type="ARBA" id="ARBA00022729"/>
    </source>
</evidence>
<keyword evidence="5" id="KW-1015">Disulfide bond</keyword>
<keyword evidence="10" id="KW-1185">Reference proteome</keyword>
<dbReference type="CDD" id="cd11304">
    <property type="entry name" value="Cadherin_repeat"/>
    <property type="match status" value="3"/>
</dbReference>
<dbReference type="Pfam" id="PF17892">
    <property type="entry name" value="Cadherin_5"/>
    <property type="match status" value="1"/>
</dbReference>
<proteinExistence type="predicted"/>
<dbReference type="InterPro" id="IPR015919">
    <property type="entry name" value="Cadherin-like_sf"/>
</dbReference>
<comment type="subcellular location">
    <subcellularLocation>
        <location evidence="1">Membrane</location>
        <topology evidence="1">Single-pass membrane protein</topology>
    </subcellularLocation>
</comment>
<dbReference type="SUPFAM" id="SSF49313">
    <property type="entry name" value="Cadherin-like"/>
    <property type="match status" value="4"/>
</dbReference>
<dbReference type="InterPro" id="IPR006558">
    <property type="entry name" value="LamG-like"/>
</dbReference>
<dbReference type="InterPro" id="IPR002126">
    <property type="entry name" value="Cadherin-like_dom"/>
</dbReference>
<dbReference type="SMART" id="SM00560">
    <property type="entry name" value="LamGL"/>
    <property type="match status" value="1"/>
</dbReference>
<dbReference type="InterPro" id="IPR025592">
    <property type="entry name" value="DUF4347"/>
</dbReference>
<dbReference type="PROSITE" id="PS50268">
    <property type="entry name" value="CADHERIN_2"/>
    <property type="match status" value="3"/>
</dbReference>
<dbReference type="InterPro" id="IPR050174">
    <property type="entry name" value="Protocadherin/Cadherin-CA"/>
</dbReference>
<dbReference type="EMBL" id="VRLW01000001">
    <property type="protein sequence ID" value="KAA1257576.1"/>
    <property type="molecule type" value="Genomic_DNA"/>
</dbReference>
<dbReference type="InterPro" id="IPR006626">
    <property type="entry name" value="PbH1"/>
</dbReference>
<evidence type="ECO:0000256" key="2">
    <source>
        <dbReference type="ARBA" id="ARBA00022692"/>
    </source>
</evidence>
<dbReference type="Gene3D" id="2.60.40.60">
    <property type="entry name" value="Cadherins"/>
    <property type="match status" value="3"/>
</dbReference>
<keyword evidence="4" id="KW-0472">Membrane</keyword>
<dbReference type="InterPro" id="IPR011050">
    <property type="entry name" value="Pectin_lyase_fold/virulence"/>
</dbReference>
<evidence type="ECO:0000256" key="4">
    <source>
        <dbReference type="ARBA" id="ARBA00022989"/>
    </source>
</evidence>
<dbReference type="GO" id="GO:0005509">
    <property type="term" value="F:calcium ion binding"/>
    <property type="evidence" value="ECO:0007669"/>
    <property type="project" value="InterPro"/>
</dbReference>
<name>A0A5B1CAK5_9BACT</name>
<dbReference type="Pfam" id="PF14252">
    <property type="entry name" value="DUF4347"/>
    <property type="match status" value="1"/>
</dbReference>
<evidence type="ECO:0000256" key="6">
    <source>
        <dbReference type="ARBA" id="ARBA00023180"/>
    </source>
</evidence>
<feature type="domain" description="Cadherin" evidence="8">
    <location>
        <begin position="1754"/>
        <end position="1841"/>
    </location>
</feature>
<dbReference type="SMART" id="SM00112">
    <property type="entry name" value="CA"/>
    <property type="match status" value="3"/>
</dbReference>
<dbReference type="NCBIfam" id="NF041518">
    <property type="entry name" value="choice_anch_Q"/>
    <property type="match status" value="1"/>
</dbReference>
<sequence>MIATDEFRTRASEAFDASPSSGRRKLALQLNELEPRLLFSATPFDVAAMAGAEETGIGDAGQVTAEFTATESETDSIETLANQSNADQTATEIVFIDSAVPDLQQLLDDLNQPGRNLEAFVLDADRDGIDQITEVLDSRSDLSSIHIVSHAENGSVKLGNLWLGESNLDAYAGQLAAWQSSLTTDADILLYGCDLAQTQSGQTFLDSISALTGADVAASDDDTGHATFDANWELEYATGLIETDAVFSDQLQDHWIGKLATITVTTNLDVVDGDTSSVGILQNNRGADGMISLREAILAANAGSGGDTILLGSGTYTLAITGDDNNGLVGDLDITESVSIIGVDARSTIIDGGGIDRVFHLRQNTTVVSLSNLTIQGGSAEDNAGGIFVDNKSTLNLTDVSLLNNDGDNGSNAGDGGAIYVKGTLNANRVTIAGNTAVSGAGIYFDDAEGGKLTNVTLSGNTSTSQGGGIYNDDSIITVNNSTITENHASNGGGIRNATGTVSLSNTIVAGNTAGSLNVDVLGRFSSDGSNLIGSISGTLGLNNDISGVSAGLGSLADNGGQTDSHALLAGSPAIHAGAINGSASTDQRGAVRNGPVDIGSFELQIGYQESLWLSTSDDVSNSGTTGLQNWTSGEAITLGDPNLNLGSATSDGTISSLFNLDDFVDGTADIDGLHYVSRNVTVGGSNAVDLQIGDVLFSTQADEEISIGGLQFDRTDIVLFRPTDLGDYSSGTFSILMEEIDDAGLNQLMAFSLVEQDTIVGDVTLQAGDFLYASGRAFTNNDVYWYQTTDAGAGTTSGTRTKLLEGEDMGLGVFSSFITGIELIETDITVGGKSLTSGMLLLQATGNNNSVGDAVSISTTDKDIFVLEVLETIPGGGDTNANAFILLRGSDIGLNSNDERIDAIALGPNAYLNSAPTSISPSSITVNENTDATSGYSLATLTTTDVDASETFTYSIVGGADQLKFSIGGTSGDELILTDGILDFENNTDYEVIVRVTDSASNHHDQTISVSVIDLDDDDVPVGLSDHYVIGEDTTLNSIDAWYDADWGFRRTITFENSNRTTDLNGFPVLIKLDASRIDYAQTQNNGQDLRFVDGDGTVLAHEIESWDASGTSYVWVNVPTIDQGSNSDFVWMYYGNSSASDGQDRHAVWSSGNQAVYHLDNSTFDGTSNNNGGTNAGATFVEGRFGDALSFDGTDDIVTIPSSSSIDDVFSNGGTVSAWFNASGWGENNFGRIVEKPSGITPSPNGWSLLLDGNRQSLLFNHGFSGNHAQWRVQSNSVTLGQWHQVTVVYDASSSGNAPTIYLDGVAQSLNQTNTPTGTALSDAGLDINIGNHTALNRAFDGVIDEVRLSSNALSNEQVTALYESATDNLVTFGYQQTAAGVIGNDTDRDGDTLTATLVGGDPANAAAFNFNSDGTFTYTPDANFNGTDTFTYRISDGTNDSDLIGVTITVLAVNDAPTFGSATLAAIGEDTANPAGETVANLFGGNFADVDDSSSMLGIIVVANDANDTNEGVWQYTSDNTQWFDIGSVDDAGNGLAVTAGSKIRFVPVTDFNGTPTSLVVRALDNTFTGNFSSTAGTENRQVVNTSSATPTSAFSNATTTLTTTVTANVAPVIGGTVSNQAINDDQTTAPLSTLTLTDNENDSVTVVITLSGGDANGQFTTSSLTSTGFTKTNAGEYSLALGTTGAAQAAIRGLVFTPTPNQVAVGSSVTTTFQVTVNDGRTTTDSGSTVVATSVNDAPTDITLSNASIDENVAGAVIGTIGLTDPDIGETFTLAVDDNRFEVVGNNLKLKTGEQLDRESASSITLTITATDQNGTGLNYNESFTITVGNVNEAPTDITLTNANVAENTDGGIVGTVSVTDPDAADSHTWTVDDTRFELDGTTLKLRDGQSLDHEIEPSVSISITATDQAGMGLGYSETFTIVTSNQNENPTDITLDNTTVQGGEFGAMVGQVAAIDPDNGDTHTWQISDSRFTVIDGSLKLKSNQVINASFEPTINLVITATDAGGLTYNQSLTIDAIPPAIPLQIAPVGDSGNTDPPPAEPSNTDDPADESAAENSSETEAAESDSSERSNEEETGSSGDEAATATSKRRLGIAPGTINNRITAANVASSSIVVNDVQSRDESDSKASGNTSTANSFSNFRSAFGTSSSIASNITIDRVSSGLIRYGLGTTSLATSQANLAMMAKPGEMWNQFDQRLQGLESQIKGDLIMVGAAGAATSSFMVGVAAWGLRTGFLASGLMAQLPAWRAVDPLLIMQGSGDGDDESLEDLIKRRSDELDDLEVPEIQVDDSIKKTIS</sequence>
<evidence type="ECO:0000256" key="1">
    <source>
        <dbReference type="ARBA" id="ARBA00004167"/>
    </source>
</evidence>
<dbReference type="Gene3D" id="2.60.120.200">
    <property type="match status" value="1"/>
</dbReference>
<feature type="domain" description="Cadherin" evidence="8">
    <location>
        <begin position="919"/>
        <end position="1024"/>
    </location>
</feature>
<dbReference type="SUPFAM" id="SSF49899">
    <property type="entry name" value="Concanavalin A-like lectins/glucanases"/>
    <property type="match status" value="1"/>
</dbReference>
<organism evidence="9 10">
    <name type="scientific">Rubripirellula obstinata</name>
    <dbReference type="NCBI Taxonomy" id="406547"/>
    <lineage>
        <taxon>Bacteria</taxon>
        <taxon>Pseudomonadati</taxon>
        <taxon>Planctomycetota</taxon>
        <taxon>Planctomycetia</taxon>
        <taxon>Pirellulales</taxon>
        <taxon>Pirellulaceae</taxon>
        <taxon>Rubripirellula</taxon>
    </lineage>
</organism>
<evidence type="ECO:0000313" key="10">
    <source>
        <dbReference type="Proteomes" id="UP000322699"/>
    </source>
</evidence>
<evidence type="ECO:0000313" key="9">
    <source>
        <dbReference type="EMBL" id="KAA1257576.1"/>
    </source>
</evidence>
<dbReference type="InterPro" id="IPR059226">
    <property type="entry name" value="Choice_anch_Q_dom"/>
</dbReference>
<reference evidence="9 10" key="1">
    <citation type="submission" date="2019-08" db="EMBL/GenBank/DDBJ databases">
        <title>Deep-cultivation of Planctomycetes and their phenomic and genomic characterization uncovers novel biology.</title>
        <authorList>
            <person name="Wiegand S."/>
            <person name="Jogler M."/>
            <person name="Boedeker C."/>
            <person name="Pinto D."/>
            <person name="Vollmers J."/>
            <person name="Rivas-Marin E."/>
            <person name="Kohn T."/>
            <person name="Peeters S.H."/>
            <person name="Heuer A."/>
            <person name="Rast P."/>
            <person name="Oberbeckmann S."/>
            <person name="Bunk B."/>
            <person name="Jeske O."/>
            <person name="Meyerdierks A."/>
            <person name="Storesund J.E."/>
            <person name="Kallscheuer N."/>
            <person name="Luecker S."/>
            <person name="Lage O.M."/>
            <person name="Pohl T."/>
            <person name="Merkel B.J."/>
            <person name="Hornburger P."/>
            <person name="Mueller R.-W."/>
            <person name="Bruemmer F."/>
            <person name="Labrenz M."/>
            <person name="Spormann A.M."/>
            <person name="Op Den Camp H."/>
            <person name="Overmann J."/>
            <person name="Amann R."/>
            <person name="Jetten M.S.M."/>
            <person name="Mascher T."/>
            <person name="Medema M.H."/>
            <person name="Devos D.P."/>
            <person name="Kaster A.-K."/>
            <person name="Ovreas L."/>
            <person name="Rohde M."/>
            <person name="Galperin M.Y."/>
            <person name="Jogler C."/>
        </authorList>
    </citation>
    <scope>NUCLEOTIDE SEQUENCE [LARGE SCALE GENOMIC DNA]</scope>
    <source>
        <strain evidence="9 10">LF1</strain>
    </source>
</reference>
<dbReference type="PANTHER" id="PTHR24028">
    <property type="entry name" value="CADHERIN-87A"/>
    <property type="match status" value="1"/>
</dbReference>
<evidence type="ECO:0000256" key="5">
    <source>
        <dbReference type="ARBA" id="ARBA00023157"/>
    </source>
</evidence>